<accession>A0A2N8ZB57</accession>
<gene>
    <name evidence="1" type="ORF">VTAP4600_A1185</name>
</gene>
<dbReference type="AlphaFoldDB" id="A0A2N8ZB57"/>
<reference evidence="1 2" key="1">
    <citation type="submission" date="2017-10" db="EMBL/GenBank/DDBJ databases">
        <authorList>
            <person name="Banno H."/>
            <person name="Chua N.-H."/>
        </authorList>
    </citation>
    <scope>NUCLEOTIDE SEQUENCE [LARGE SCALE GENOMIC DNA]</scope>
    <source>
        <strain evidence="1">Vibrio tapetis CECT4600</strain>
    </source>
</reference>
<evidence type="ECO:0000313" key="1">
    <source>
        <dbReference type="EMBL" id="SON49164.1"/>
    </source>
</evidence>
<protein>
    <submittedName>
        <fullName evidence="1">Uncharacterized protein</fullName>
    </submittedName>
</protein>
<keyword evidence="2" id="KW-1185">Reference proteome</keyword>
<dbReference type="KEGG" id="vta:A1185"/>
<proteinExistence type="predicted"/>
<dbReference type="EMBL" id="LT960611">
    <property type="protein sequence ID" value="SON49164.1"/>
    <property type="molecule type" value="Genomic_DNA"/>
</dbReference>
<dbReference type="Proteomes" id="UP000235828">
    <property type="component" value="Chromosome A"/>
</dbReference>
<evidence type="ECO:0000313" key="2">
    <source>
        <dbReference type="Proteomes" id="UP000235828"/>
    </source>
</evidence>
<name>A0A2N8ZB57_9VIBR</name>
<organism evidence="1 2">
    <name type="scientific">Vibrio tapetis subsp. tapetis</name>
    <dbReference type="NCBI Taxonomy" id="1671868"/>
    <lineage>
        <taxon>Bacteria</taxon>
        <taxon>Pseudomonadati</taxon>
        <taxon>Pseudomonadota</taxon>
        <taxon>Gammaproteobacteria</taxon>
        <taxon>Vibrionales</taxon>
        <taxon>Vibrionaceae</taxon>
        <taxon>Vibrio</taxon>
    </lineage>
</organism>
<sequence>MPTMVAISPSDEVEDLDVLISSTSLVALSVSNIDRSAEFILSTLCNYISKYCANFTRYVTKVK</sequence>